<dbReference type="Proteomes" id="UP000526892">
    <property type="component" value="Unassembled WGS sequence"/>
</dbReference>
<evidence type="ECO:0000256" key="1">
    <source>
        <dbReference type="SAM" id="MobiDB-lite"/>
    </source>
</evidence>
<dbReference type="EMBL" id="JACCDE010000010">
    <property type="protein sequence ID" value="NYS77747.1"/>
    <property type="molecule type" value="Genomic_DNA"/>
</dbReference>
<dbReference type="RefSeq" id="WP_158414206.1">
    <property type="nucleotide sequence ID" value="NZ_CAXBPG010000016.1"/>
</dbReference>
<name>A0A7Z0RY13_9GAMM</name>
<organism evidence="2 3">
    <name type="scientific">Vreelandella glaciei</name>
    <dbReference type="NCBI Taxonomy" id="186761"/>
    <lineage>
        <taxon>Bacteria</taxon>
        <taxon>Pseudomonadati</taxon>
        <taxon>Pseudomonadota</taxon>
        <taxon>Gammaproteobacteria</taxon>
        <taxon>Oceanospirillales</taxon>
        <taxon>Halomonadaceae</taxon>
        <taxon>Vreelandella</taxon>
    </lineage>
</organism>
<gene>
    <name evidence="2" type="ORF">HZS80_08450</name>
</gene>
<evidence type="ECO:0000313" key="3">
    <source>
        <dbReference type="Proteomes" id="UP000526892"/>
    </source>
</evidence>
<evidence type="ECO:0000313" key="2">
    <source>
        <dbReference type="EMBL" id="NYS77747.1"/>
    </source>
</evidence>
<feature type="region of interest" description="Disordered" evidence="1">
    <location>
        <begin position="53"/>
        <end position="117"/>
    </location>
</feature>
<proteinExistence type="predicted"/>
<protein>
    <submittedName>
        <fullName evidence="2">Uncharacterized protein</fullName>
    </submittedName>
</protein>
<feature type="compositionally biased region" description="Polar residues" evidence="1">
    <location>
        <begin position="80"/>
        <end position="90"/>
    </location>
</feature>
<accession>A0A7Z0RY13</accession>
<dbReference type="AlphaFoldDB" id="A0A7Z0RY13"/>
<sequence length="147" mass="16571">MGKNVDIGVSDENFGTGFEHREFSEGTAHSNESQRWKLLDCIAKYAPGVVHTSVERSKQAPRVPHQVQKPAMVPTLRPATPQQKNVSRPTSFDALYEHPSYEHPSPTQPKRPSFGHLFEIYTDNGNEQQSDENEETSLKALLREINS</sequence>
<comment type="caution">
    <text evidence="2">The sequence shown here is derived from an EMBL/GenBank/DDBJ whole genome shotgun (WGS) entry which is preliminary data.</text>
</comment>
<keyword evidence="3" id="KW-1185">Reference proteome</keyword>
<reference evidence="2 3" key="1">
    <citation type="journal article" date="2003" name="Extremophiles">
        <title>Halomonas glaciei sp. nov. isolated from fast ice of Adelie Land, Antarctica.</title>
        <authorList>
            <person name="Reddy G.S."/>
            <person name="Raghavan P.U."/>
            <person name="Sarita N.B."/>
            <person name="Prakash J.S."/>
            <person name="Nagesh N."/>
            <person name="Delille D."/>
            <person name="Shivaji S."/>
        </authorList>
    </citation>
    <scope>NUCLEOTIDE SEQUENCE [LARGE SCALE GENOMIC DNA]</scope>
    <source>
        <strain evidence="2 3">DD39</strain>
    </source>
</reference>